<dbReference type="InterPro" id="IPR021812">
    <property type="entry name" value="DUF3391"/>
</dbReference>
<evidence type="ECO:0000313" key="2">
    <source>
        <dbReference type="EMBL" id="MEK8030283.1"/>
    </source>
</evidence>
<protein>
    <submittedName>
        <fullName evidence="2">HD-GYP domain-containing protein</fullName>
        <ecNumber evidence="2">3.1.4.-</ecNumber>
    </submittedName>
</protein>
<dbReference type="SMART" id="SM00471">
    <property type="entry name" value="HDc"/>
    <property type="match status" value="1"/>
</dbReference>
<organism evidence="2 3">
    <name type="scientific">Ideonella lacteola</name>
    <dbReference type="NCBI Taxonomy" id="2984193"/>
    <lineage>
        <taxon>Bacteria</taxon>
        <taxon>Pseudomonadati</taxon>
        <taxon>Pseudomonadota</taxon>
        <taxon>Betaproteobacteria</taxon>
        <taxon>Burkholderiales</taxon>
        <taxon>Sphaerotilaceae</taxon>
        <taxon>Ideonella</taxon>
    </lineage>
</organism>
<evidence type="ECO:0000259" key="1">
    <source>
        <dbReference type="PROSITE" id="PS51832"/>
    </source>
</evidence>
<reference evidence="2 3" key="1">
    <citation type="submission" date="2024-04" db="EMBL/GenBank/DDBJ databases">
        <title>Novel species of the genus Ideonella isolated from streams.</title>
        <authorList>
            <person name="Lu H."/>
        </authorList>
    </citation>
    <scope>NUCLEOTIDE SEQUENCE [LARGE SCALE GENOMIC DNA]</scope>
    <source>
        <strain evidence="2 3">DXS29W</strain>
    </source>
</reference>
<dbReference type="PANTHER" id="PTHR43155">
    <property type="entry name" value="CYCLIC DI-GMP PHOSPHODIESTERASE PA4108-RELATED"/>
    <property type="match status" value="1"/>
</dbReference>
<dbReference type="EMBL" id="JBBUTG010000002">
    <property type="protein sequence ID" value="MEK8030283.1"/>
    <property type="molecule type" value="Genomic_DNA"/>
</dbReference>
<dbReference type="RefSeq" id="WP_341424631.1">
    <property type="nucleotide sequence ID" value="NZ_JBBUTG010000002.1"/>
</dbReference>
<dbReference type="GO" id="GO:0016787">
    <property type="term" value="F:hydrolase activity"/>
    <property type="evidence" value="ECO:0007669"/>
    <property type="project" value="UniProtKB-KW"/>
</dbReference>
<gene>
    <name evidence="2" type="ORF">AACH06_05555</name>
</gene>
<dbReference type="Proteomes" id="UP001371218">
    <property type="component" value="Unassembled WGS sequence"/>
</dbReference>
<dbReference type="CDD" id="cd00077">
    <property type="entry name" value="HDc"/>
    <property type="match status" value="1"/>
</dbReference>
<sequence length="418" mass="45349">MLKKIPVDQVRVGMYLHALDGPWMDHPFWKTRFVIRDTAVLAKLRASGLQGVWIDVSQGLDVAPPAEVSVTAPPALAVVATPPPARALAPSPAPAIAPPPPTRTLQDELRQAAALCREAHQQVKTMFGEARLGRAADAERCLPLVADIADSVYRNPGALVSLARLKTQDDYTYLHSVAVCALMVALGRELGLAPEVCREVGLAGLMHDLGKAAMPLDVLNKPGKLTSMEYEVMKTHPLRGHEMLVEGRGAGEAVLDVCLNHHERMDGAGYPHGLPPDRISLVARMGAVCDVYDAITSDRPYKNGWDPAASIAAMATWKGHFDPTVFKSFIKGVGIYPIGSLVKLHSGRLAVIVEQNAQSLGTPVVKVFFSTKSNMPIPVQVLDLSRGTDKIISREDPKAWRFPHLDQLWAGEQAPRRL</sequence>
<dbReference type="PROSITE" id="PS51832">
    <property type="entry name" value="HD_GYP"/>
    <property type="match status" value="1"/>
</dbReference>
<feature type="domain" description="HD-GYP" evidence="1">
    <location>
        <begin position="150"/>
        <end position="345"/>
    </location>
</feature>
<evidence type="ECO:0000313" key="3">
    <source>
        <dbReference type="Proteomes" id="UP001371218"/>
    </source>
</evidence>
<dbReference type="EC" id="3.1.4.-" evidence="2"/>
<dbReference type="PANTHER" id="PTHR43155:SF2">
    <property type="entry name" value="CYCLIC DI-GMP PHOSPHODIESTERASE PA4108"/>
    <property type="match status" value="1"/>
</dbReference>
<proteinExistence type="predicted"/>
<keyword evidence="2" id="KW-0378">Hydrolase</keyword>
<dbReference type="SUPFAM" id="SSF109604">
    <property type="entry name" value="HD-domain/PDEase-like"/>
    <property type="match status" value="1"/>
</dbReference>
<dbReference type="Pfam" id="PF13487">
    <property type="entry name" value="HD_5"/>
    <property type="match status" value="1"/>
</dbReference>
<dbReference type="InterPro" id="IPR003607">
    <property type="entry name" value="HD/PDEase_dom"/>
</dbReference>
<keyword evidence="3" id="KW-1185">Reference proteome</keyword>
<dbReference type="Gene3D" id="1.10.3210.10">
    <property type="entry name" value="Hypothetical protein af1432"/>
    <property type="match status" value="1"/>
</dbReference>
<comment type="caution">
    <text evidence="2">The sequence shown here is derived from an EMBL/GenBank/DDBJ whole genome shotgun (WGS) entry which is preliminary data.</text>
</comment>
<accession>A0ABU9BP13</accession>
<dbReference type="Pfam" id="PF11871">
    <property type="entry name" value="DUF3391"/>
    <property type="match status" value="1"/>
</dbReference>
<name>A0ABU9BP13_9BURK</name>
<dbReference type="InterPro" id="IPR037522">
    <property type="entry name" value="HD_GYP_dom"/>
</dbReference>